<dbReference type="Proteomes" id="UP000559864">
    <property type="component" value="Unassembled WGS sequence"/>
</dbReference>
<proteinExistence type="predicted"/>
<comment type="caution">
    <text evidence="1">The sequence shown here is derived from an EMBL/GenBank/DDBJ whole genome shotgun (WGS) entry which is preliminary data.</text>
</comment>
<protein>
    <submittedName>
        <fullName evidence="1">Toxin</fullName>
    </submittedName>
</protein>
<dbReference type="AlphaFoldDB" id="A0A7X0ZEK3"/>
<accession>A0A7X0ZEK3</accession>
<organism evidence="1 2">
    <name type="scientific">Listeria cossartiae subsp. cayugensis</name>
    <dbReference type="NCBI Taxonomy" id="2713505"/>
    <lineage>
        <taxon>Bacteria</taxon>
        <taxon>Bacillati</taxon>
        <taxon>Bacillota</taxon>
        <taxon>Bacilli</taxon>
        <taxon>Bacillales</taxon>
        <taxon>Listeriaceae</taxon>
        <taxon>Listeria</taxon>
        <taxon>Listeria cossartiae</taxon>
    </lineage>
</organism>
<evidence type="ECO:0000313" key="1">
    <source>
        <dbReference type="EMBL" id="MBC2250861.1"/>
    </source>
</evidence>
<evidence type="ECO:0000313" key="2">
    <source>
        <dbReference type="Proteomes" id="UP000559864"/>
    </source>
</evidence>
<reference evidence="1 2" key="1">
    <citation type="submission" date="2020-03" db="EMBL/GenBank/DDBJ databases">
        <title>Soil Listeria distribution.</title>
        <authorList>
            <person name="Liao J."/>
            <person name="Wiedmann M."/>
        </authorList>
    </citation>
    <scope>NUCLEOTIDE SEQUENCE [LARGE SCALE GENOMIC DNA]</scope>
    <source>
        <strain evidence="1 2">FSL L7-0123</strain>
    </source>
</reference>
<name>A0A7X0ZEK3_9LIST</name>
<dbReference type="RefSeq" id="WP_185605149.1">
    <property type="nucleotide sequence ID" value="NZ_JAARZC010000004.1"/>
</dbReference>
<sequence>MMNALETMIDDISKHITILECDLYKNTNRYGIYADGHILLERHMNSRNKKVILIEEYLHSKHTVGNILDETDINNKKQENFVRRKNYELLFSSECIIRAYYLGFTYYHDVADYFDLPEQFIRDAIKHYKKIHGLMWEVEDYVIFLGNYIEVFKKDTLKNIYD</sequence>
<dbReference type="EMBL" id="JAARZC010000004">
    <property type="protein sequence ID" value="MBC2250861.1"/>
    <property type="molecule type" value="Genomic_DNA"/>
</dbReference>
<gene>
    <name evidence="1" type="ORF">HCB49_12755</name>
</gene>